<dbReference type="Pfam" id="PF00999">
    <property type="entry name" value="Na_H_Exchanger"/>
    <property type="match status" value="1"/>
</dbReference>
<proteinExistence type="inferred from homology"/>
<evidence type="ECO:0008006" key="16">
    <source>
        <dbReference type="Google" id="ProtNLM"/>
    </source>
</evidence>
<dbReference type="InterPro" id="IPR057291">
    <property type="entry name" value="CHX17_2nd"/>
</dbReference>
<protein>
    <recommendedName>
        <fullName evidence="16">Cation/H+ exchanger domain-containing protein</fullName>
    </recommendedName>
</protein>
<feature type="domain" description="Cation/H(+) antiporter central" evidence="12">
    <location>
        <begin position="450"/>
        <end position="573"/>
    </location>
</feature>
<feature type="transmembrane region" description="Helical" evidence="10">
    <location>
        <begin position="275"/>
        <end position="293"/>
    </location>
</feature>
<keyword evidence="7" id="KW-0406">Ion transport</keyword>
<feature type="transmembrane region" description="Helical" evidence="10">
    <location>
        <begin position="372"/>
        <end position="395"/>
    </location>
</feature>
<comment type="similarity">
    <text evidence="9">Belongs to the monovalent cation:proton antiporter 2 (CPA2) transporter (TC 2.A.37) family. CHX (TC 2.A.37.4) subfamily.</text>
</comment>
<gene>
    <name evidence="14" type="ORF">V6N11_005086</name>
</gene>
<dbReference type="InterPro" id="IPR038770">
    <property type="entry name" value="Na+/solute_symporter_sf"/>
</dbReference>
<evidence type="ECO:0000313" key="15">
    <source>
        <dbReference type="Proteomes" id="UP001396334"/>
    </source>
</evidence>
<reference evidence="14 15" key="1">
    <citation type="journal article" date="2024" name="G3 (Bethesda)">
        <title>Genome assembly of Hibiscus sabdariffa L. provides insights into metabolisms of medicinal natural products.</title>
        <authorList>
            <person name="Kim T."/>
        </authorList>
    </citation>
    <scope>NUCLEOTIDE SEQUENCE [LARGE SCALE GENOMIC DNA]</scope>
    <source>
        <strain evidence="14">TK-2024</strain>
        <tissue evidence="14">Old leaves</tissue>
    </source>
</reference>
<keyword evidence="8 10" id="KW-0472">Membrane</keyword>
<evidence type="ECO:0000256" key="6">
    <source>
        <dbReference type="ARBA" id="ARBA00022989"/>
    </source>
</evidence>
<organism evidence="14 15">
    <name type="scientific">Hibiscus sabdariffa</name>
    <name type="common">roselle</name>
    <dbReference type="NCBI Taxonomy" id="183260"/>
    <lineage>
        <taxon>Eukaryota</taxon>
        <taxon>Viridiplantae</taxon>
        <taxon>Streptophyta</taxon>
        <taxon>Embryophyta</taxon>
        <taxon>Tracheophyta</taxon>
        <taxon>Spermatophyta</taxon>
        <taxon>Magnoliopsida</taxon>
        <taxon>eudicotyledons</taxon>
        <taxon>Gunneridae</taxon>
        <taxon>Pentapetalae</taxon>
        <taxon>rosids</taxon>
        <taxon>malvids</taxon>
        <taxon>Malvales</taxon>
        <taxon>Malvaceae</taxon>
        <taxon>Malvoideae</taxon>
        <taxon>Hibiscus</taxon>
    </lineage>
</organism>
<dbReference type="InterPro" id="IPR050794">
    <property type="entry name" value="CPA2_transporter"/>
</dbReference>
<dbReference type="InterPro" id="IPR006153">
    <property type="entry name" value="Cation/H_exchanger_TM"/>
</dbReference>
<evidence type="ECO:0000313" key="14">
    <source>
        <dbReference type="EMBL" id="KAK9013911.1"/>
    </source>
</evidence>
<keyword evidence="6 10" id="KW-1133">Transmembrane helix</keyword>
<evidence type="ECO:0000256" key="3">
    <source>
        <dbReference type="ARBA" id="ARBA00022538"/>
    </source>
</evidence>
<feature type="transmembrane region" description="Helical" evidence="10">
    <location>
        <begin position="313"/>
        <end position="334"/>
    </location>
</feature>
<evidence type="ECO:0000259" key="11">
    <source>
        <dbReference type="Pfam" id="PF00999"/>
    </source>
</evidence>
<evidence type="ECO:0000259" key="12">
    <source>
        <dbReference type="Pfam" id="PF23256"/>
    </source>
</evidence>
<feature type="transmembrane region" description="Helical" evidence="10">
    <location>
        <begin position="237"/>
        <end position="255"/>
    </location>
</feature>
<dbReference type="InterPro" id="IPR057290">
    <property type="entry name" value="CHX17_C"/>
</dbReference>
<evidence type="ECO:0000256" key="2">
    <source>
        <dbReference type="ARBA" id="ARBA00022448"/>
    </source>
</evidence>
<dbReference type="EMBL" id="JBBPBN010000021">
    <property type="protein sequence ID" value="KAK9013911.1"/>
    <property type="molecule type" value="Genomic_DNA"/>
</dbReference>
<name>A0ABR2RM87_9ROSI</name>
<keyword evidence="3" id="KW-0633">Potassium transport</keyword>
<evidence type="ECO:0000256" key="10">
    <source>
        <dbReference type="SAM" id="Phobius"/>
    </source>
</evidence>
<evidence type="ECO:0000256" key="9">
    <source>
        <dbReference type="ARBA" id="ARBA00038341"/>
    </source>
</evidence>
<feature type="transmembrane region" description="Helical" evidence="10">
    <location>
        <begin position="138"/>
        <end position="159"/>
    </location>
</feature>
<evidence type="ECO:0000256" key="1">
    <source>
        <dbReference type="ARBA" id="ARBA00004141"/>
    </source>
</evidence>
<feature type="transmembrane region" description="Helical" evidence="10">
    <location>
        <begin position="40"/>
        <end position="62"/>
    </location>
</feature>
<evidence type="ECO:0000256" key="8">
    <source>
        <dbReference type="ARBA" id="ARBA00023136"/>
    </source>
</evidence>
<dbReference type="PANTHER" id="PTHR32468:SF17">
    <property type="entry name" value="CATION_H(+) ANTIPORTER 4"/>
    <property type="match status" value="1"/>
</dbReference>
<feature type="domain" description="Cation/H(+) antiporter C-terminal" evidence="13">
    <location>
        <begin position="588"/>
        <end position="735"/>
    </location>
</feature>
<evidence type="ECO:0000256" key="4">
    <source>
        <dbReference type="ARBA" id="ARBA00022692"/>
    </source>
</evidence>
<evidence type="ECO:0000256" key="5">
    <source>
        <dbReference type="ARBA" id="ARBA00022958"/>
    </source>
</evidence>
<evidence type="ECO:0000259" key="13">
    <source>
        <dbReference type="Pfam" id="PF23259"/>
    </source>
</evidence>
<dbReference type="Gene3D" id="1.20.1530.20">
    <property type="match status" value="2"/>
</dbReference>
<accession>A0ABR2RM87</accession>
<keyword evidence="15" id="KW-1185">Reference proteome</keyword>
<feature type="transmembrane region" description="Helical" evidence="10">
    <location>
        <begin position="69"/>
        <end position="87"/>
    </location>
</feature>
<feature type="transmembrane region" description="Helical" evidence="10">
    <location>
        <begin position="205"/>
        <end position="225"/>
    </location>
</feature>
<dbReference type="Pfam" id="PF23259">
    <property type="entry name" value="CHX17_C"/>
    <property type="match status" value="1"/>
</dbReference>
<dbReference type="Proteomes" id="UP001396334">
    <property type="component" value="Unassembled WGS sequence"/>
</dbReference>
<keyword evidence="2" id="KW-0813">Transport</keyword>
<keyword evidence="4 10" id="KW-0812">Transmembrane</keyword>
<feature type="transmembrane region" description="Helical" evidence="10">
    <location>
        <begin position="107"/>
        <end position="126"/>
    </location>
</feature>
<feature type="transmembrane region" description="Helical" evidence="10">
    <location>
        <begin position="341"/>
        <end position="360"/>
    </location>
</feature>
<comment type="subcellular location">
    <subcellularLocation>
        <location evidence="1">Membrane</location>
        <topology evidence="1">Multi-pass membrane protein</topology>
    </subcellularLocation>
</comment>
<keyword evidence="5" id="KW-0630">Potassium</keyword>
<evidence type="ECO:0000256" key="7">
    <source>
        <dbReference type="ARBA" id="ARBA00023065"/>
    </source>
</evidence>
<sequence length="739" mass="82668">MAGAPPPLPYGNETLEIYISFPPKVHSAGVWEDPASPSAILTYSLPLLELQVLLVFLITHLVHAIFKPLGVTYFASQMFGGMILGMLGKVKGIRTVFFTADFGVETLETAALFGFSMFMFLMGVKMDLKTAFKTSSRAILIGIMSLLSPMLVGLAVYQTFKEPHQTKIKSIERLMGITIESLTSSSVITYLLSELKILNSELGRLALSASFVCDLSTLFLVYAISSTQRWSISPEMAVAHFIVMVGFVLVIFFVFRPLMFRIIRGTPDGRPVRDMYIVIIVMIAMGSSLFTTSAMKIHRRNLFADLTPLKFSLLNIVLSFHAKFLPCFVASFWGRMPFRDSLAFALIMSSKGVVELAYFSTFRDIKHMSTQAFGIFTLGILVNATITPILVKFLYDSNSRKYTAYQKRNLLHLKPDAELRILACVHRPEHVSALIDVLDITCPTKTSPNVVFALHLVELAGRDSPVFTAHQNNDNVVGCSYEHILAFRQYEENNRGLVTVNAFTAISPPKLMHEDVCTMALNKQTSFILLPFHRKWSFDGSIEVENNVIRNLNRSVMDRAPCSVGILITRGVLDQKRKSLKIPSRTSSYSIGMLFLGGKDDREALTLAKRMARDPRVKLTVIHLTTDENRGHVMDWDMMLDAEILRDSKHNDVTDICNIMYREEVSNSGPEATRIIRSIANEYDLIIVGRRDGVDSVQTKGLSEWSEFPELGAVGDLLASTDLDSSVSVLVVQQQHHRM</sequence>
<comment type="caution">
    <text evidence="14">The sequence shown here is derived from an EMBL/GenBank/DDBJ whole genome shotgun (WGS) entry which is preliminary data.</text>
</comment>
<feature type="domain" description="Cation/H+ exchanger transmembrane" evidence="11">
    <location>
        <begin position="58"/>
        <end position="293"/>
    </location>
</feature>
<feature type="transmembrane region" description="Helical" evidence="10">
    <location>
        <begin position="174"/>
        <end position="193"/>
    </location>
</feature>
<dbReference type="PANTHER" id="PTHR32468">
    <property type="entry name" value="CATION/H + ANTIPORTER"/>
    <property type="match status" value="1"/>
</dbReference>
<dbReference type="Pfam" id="PF23256">
    <property type="entry name" value="CHX17_2nd"/>
    <property type="match status" value="1"/>
</dbReference>